<comment type="caution">
    <text evidence="2">The sequence shown here is derived from an EMBL/GenBank/DDBJ whole genome shotgun (WGS) entry which is preliminary data.</text>
</comment>
<reference evidence="2 3" key="1">
    <citation type="submission" date="2017-12" db="EMBL/GenBank/DDBJ databases">
        <title>Comparative genomics of Botrytis spp.</title>
        <authorList>
            <person name="Valero-Jimenez C.A."/>
            <person name="Tapia P."/>
            <person name="Veloso J."/>
            <person name="Silva-Moreno E."/>
            <person name="Staats M."/>
            <person name="Valdes J.H."/>
            <person name="Van Kan J.A.L."/>
        </authorList>
    </citation>
    <scope>NUCLEOTIDE SEQUENCE [LARGE SCALE GENOMIC DNA]</scope>
    <source>
        <strain evidence="2 3">Bp0003</strain>
    </source>
</reference>
<keyword evidence="3" id="KW-1185">Reference proteome</keyword>
<organism evidence="2 3">
    <name type="scientific">Botrytis paeoniae</name>
    <dbReference type="NCBI Taxonomy" id="278948"/>
    <lineage>
        <taxon>Eukaryota</taxon>
        <taxon>Fungi</taxon>
        <taxon>Dikarya</taxon>
        <taxon>Ascomycota</taxon>
        <taxon>Pezizomycotina</taxon>
        <taxon>Leotiomycetes</taxon>
        <taxon>Helotiales</taxon>
        <taxon>Sclerotiniaceae</taxon>
        <taxon>Botrytis</taxon>
    </lineage>
</organism>
<evidence type="ECO:0000256" key="1">
    <source>
        <dbReference type="SAM" id="MobiDB-lite"/>
    </source>
</evidence>
<feature type="region of interest" description="Disordered" evidence="1">
    <location>
        <begin position="1"/>
        <end position="21"/>
    </location>
</feature>
<evidence type="ECO:0008006" key="4">
    <source>
        <dbReference type="Google" id="ProtNLM"/>
    </source>
</evidence>
<name>A0A4Z1F2F4_9HELO</name>
<sequence>MNPTMSPPLSMSSRKRSSSISSFDSFDSDFFEQTYVPLSNLPTPPLSSHSYDTTAAQSPISLFSSDEILDPDYLGPAIHLTNLIPSSTSLTDPSTQLVHALLTRADLPIEILALAVCILDSLNSRFARSWRISYPLESSEDQLLEQYDFPSPQCTEEQHIDSTHPEVIVLAALILAMKFVDDQQGTTLYYAQKWARGLWTCDQINFTQRAIMENLNYRLLPLWEEEIIEEARMSMARAAKRQSSQSYCMQDWTQSMKNCGMGRPMSSGKACKGIEGENTPQLTPVEIPFCEDLVMGIGSERPLGGTSMLSRETKIAFGGLLGGEYQDVDMDMDMDLERLSRSVDPFMVHDEHMNFV</sequence>
<dbReference type="Proteomes" id="UP000297910">
    <property type="component" value="Unassembled WGS sequence"/>
</dbReference>
<accession>A0A4Z1F2F4</accession>
<gene>
    <name evidence="2" type="ORF">BPAE_0445g00020</name>
</gene>
<dbReference type="Gene3D" id="1.10.472.10">
    <property type="entry name" value="Cyclin-like"/>
    <property type="match status" value="1"/>
</dbReference>
<dbReference type="EMBL" id="PQXI01000443">
    <property type="protein sequence ID" value="TGO17202.1"/>
    <property type="molecule type" value="Genomic_DNA"/>
</dbReference>
<proteinExistence type="predicted"/>
<evidence type="ECO:0000313" key="2">
    <source>
        <dbReference type="EMBL" id="TGO17202.1"/>
    </source>
</evidence>
<dbReference type="AlphaFoldDB" id="A0A4Z1F2F4"/>
<protein>
    <recommendedName>
        <fullName evidence="4">Cyclin N-terminal domain-containing protein</fullName>
    </recommendedName>
</protein>
<evidence type="ECO:0000313" key="3">
    <source>
        <dbReference type="Proteomes" id="UP000297910"/>
    </source>
</evidence>